<dbReference type="Pfam" id="PF01343">
    <property type="entry name" value="Peptidase_S49"/>
    <property type="match status" value="2"/>
</dbReference>
<comment type="similarity">
    <text evidence="2">Belongs to the peptidase S49 family.</text>
</comment>
<dbReference type="NCBIfam" id="TIGR00705">
    <property type="entry name" value="SppA_67K"/>
    <property type="match status" value="1"/>
</dbReference>
<feature type="domain" description="Peptidase S49" evidence="8">
    <location>
        <begin position="395"/>
        <end position="546"/>
    </location>
</feature>
<dbReference type="Gene3D" id="3.90.226.10">
    <property type="entry name" value="2-enoyl-CoA Hydratase, Chain A, domain 1"/>
    <property type="match status" value="3"/>
</dbReference>
<evidence type="ECO:0000256" key="2">
    <source>
        <dbReference type="ARBA" id="ARBA00008683"/>
    </source>
</evidence>
<reference evidence="10" key="1">
    <citation type="journal article" date="2019" name="Int. J. Syst. Evol. Microbiol.">
        <title>The Global Catalogue of Microorganisms (GCM) 10K type strain sequencing project: providing services to taxonomists for standard genome sequencing and annotation.</title>
        <authorList>
            <consortium name="The Broad Institute Genomics Platform"/>
            <consortium name="The Broad Institute Genome Sequencing Center for Infectious Disease"/>
            <person name="Wu L."/>
            <person name="Ma J."/>
        </authorList>
    </citation>
    <scope>NUCLEOTIDE SEQUENCE [LARGE SCALE GENOMIC DNA]</scope>
    <source>
        <strain evidence="10">KCTC 42875</strain>
    </source>
</reference>
<evidence type="ECO:0000256" key="7">
    <source>
        <dbReference type="SAM" id="Phobius"/>
    </source>
</evidence>
<name>A0ABV7RLY4_9GAMM</name>
<dbReference type="PIRSF" id="PIRSF001217">
    <property type="entry name" value="Protease_4_SppA"/>
    <property type="match status" value="1"/>
</dbReference>
<keyword evidence="6 7" id="KW-0472">Membrane</keyword>
<feature type="transmembrane region" description="Helical" evidence="7">
    <location>
        <begin position="27"/>
        <end position="47"/>
    </location>
</feature>
<keyword evidence="4 9" id="KW-0378">Hydrolase</keyword>
<evidence type="ECO:0000256" key="5">
    <source>
        <dbReference type="ARBA" id="ARBA00022825"/>
    </source>
</evidence>
<sequence length="627" mass="67845">MNDTPRRGPIARFFVGIWDAMNFTRRLILNLLFFALLLLFLIVLGAGPRTKPLLDRTTLVIAPEGTLVEQYSSDPATRALGKAFGEKGGEVQQRDLLRALDAAGDDKRIERVVLRLGKLQGGGMASLREVADAIARLKASGKQVVAFAEMMDQKQYLLAAQANEVYLDPMGGMLLEGLGRYRSYYREGLQDKLGVDVHLFKVGEYKSAAEPYVLDAASPESKEADLFWMNDVWQRYLTDIAKARKLDAAQLAQGIEQLPAQLSAVQGDLAQHALRAKLVDGLKTREQVDDLLIERGIADHDADGGFRQASLDEYLLQLNGALTAVDTRPQVAVVVAEGEISGGEQPPGTIGGESTAALLREARDDDKVKALVLRVDSPGGEVFASEQIRREIVALKKAGKPVVVSMGDLAASGGYWISMDADKIYADASTITGSIGIFGLIPTIPRALDKIGVHSDGVGTTRFAGAFDITRPLQPEVGQVIQSVIDKGYRDFTGKVAQARNKPVEQVDAIARGRVWSGAQAKERGLVDALGNLHDAITDVAARAKLGKEDAYQVRYIEKAATPFERFFTGFASSRLGGAWLQQSDFARGLLAKAMPQVAADLRFLESAVTPTAGVPVKSLAYCFCEL</sequence>
<feature type="domain" description="Peptidase S49" evidence="8">
    <location>
        <begin position="137"/>
        <end position="288"/>
    </location>
</feature>
<gene>
    <name evidence="9" type="primary">sppA</name>
    <name evidence="9" type="ORF">ACFOLC_06345</name>
</gene>
<evidence type="ECO:0000259" key="8">
    <source>
        <dbReference type="Pfam" id="PF01343"/>
    </source>
</evidence>
<dbReference type="CDD" id="cd07018">
    <property type="entry name" value="S49_SppA_67K_type"/>
    <property type="match status" value="1"/>
</dbReference>
<keyword evidence="10" id="KW-1185">Reference proteome</keyword>
<dbReference type="InterPro" id="IPR047272">
    <property type="entry name" value="S49_SppA_C"/>
</dbReference>
<dbReference type="PANTHER" id="PTHR33209">
    <property type="entry name" value="PROTEASE 4"/>
    <property type="match status" value="1"/>
</dbReference>
<evidence type="ECO:0000313" key="9">
    <source>
        <dbReference type="EMBL" id="MFC3550634.1"/>
    </source>
</evidence>
<dbReference type="PANTHER" id="PTHR33209:SF1">
    <property type="entry name" value="PEPTIDASE S49 DOMAIN-CONTAINING PROTEIN"/>
    <property type="match status" value="1"/>
</dbReference>
<dbReference type="Gene3D" id="6.20.330.10">
    <property type="match status" value="1"/>
</dbReference>
<evidence type="ECO:0000256" key="6">
    <source>
        <dbReference type="ARBA" id="ARBA00023136"/>
    </source>
</evidence>
<evidence type="ECO:0000313" key="10">
    <source>
        <dbReference type="Proteomes" id="UP001595740"/>
    </source>
</evidence>
<dbReference type="InterPro" id="IPR004635">
    <property type="entry name" value="Pept_S49_SppA"/>
</dbReference>
<dbReference type="InterPro" id="IPR047217">
    <property type="entry name" value="S49_SppA_67K_type_N"/>
</dbReference>
<organism evidence="9 10">
    <name type="scientific">Lysobacter cavernae</name>
    <dbReference type="NCBI Taxonomy" id="1685901"/>
    <lineage>
        <taxon>Bacteria</taxon>
        <taxon>Pseudomonadati</taxon>
        <taxon>Pseudomonadota</taxon>
        <taxon>Gammaproteobacteria</taxon>
        <taxon>Lysobacterales</taxon>
        <taxon>Lysobacteraceae</taxon>
        <taxon>Lysobacter</taxon>
    </lineage>
</organism>
<evidence type="ECO:0000256" key="4">
    <source>
        <dbReference type="ARBA" id="ARBA00022801"/>
    </source>
</evidence>
<dbReference type="EMBL" id="JBHRXK010000002">
    <property type="protein sequence ID" value="MFC3550634.1"/>
    <property type="molecule type" value="Genomic_DNA"/>
</dbReference>
<keyword evidence="3" id="KW-0645">Protease</keyword>
<accession>A0ABV7RLY4</accession>
<keyword evidence="5" id="KW-0720">Serine protease</keyword>
<proteinExistence type="inferred from homology"/>
<dbReference type="CDD" id="cd07023">
    <property type="entry name" value="S49_Sppa_N_C"/>
    <property type="match status" value="1"/>
</dbReference>
<dbReference type="EC" id="3.4.21.-" evidence="9"/>
<dbReference type="RefSeq" id="WP_386758379.1">
    <property type="nucleotide sequence ID" value="NZ_JBHRXK010000002.1"/>
</dbReference>
<keyword evidence="7" id="KW-0812">Transmembrane</keyword>
<dbReference type="Proteomes" id="UP001595740">
    <property type="component" value="Unassembled WGS sequence"/>
</dbReference>
<dbReference type="InterPro" id="IPR004634">
    <property type="entry name" value="Pept_S49_pIV"/>
</dbReference>
<comment type="subcellular location">
    <subcellularLocation>
        <location evidence="1">Membrane</location>
    </subcellularLocation>
</comment>
<protein>
    <submittedName>
        <fullName evidence="9">Signal peptide peptidase SppA</fullName>
        <ecNumber evidence="9">3.4.21.-</ecNumber>
    </submittedName>
</protein>
<comment type="caution">
    <text evidence="9">The sequence shown here is derived from an EMBL/GenBank/DDBJ whole genome shotgun (WGS) entry which is preliminary data.</text>
</comment>
<keyword evidence="7" id="KW-1133">Transmembrane helix</keyword>
<dbReference type="GO" id="GO:0016787">
    <property type="term" value="F:hydrolase activity"/>
    <property type="evidence" value="ECO:0007669"/>
    <property type="project" value="UniProtKB-KW"/>
</dbReference>
<dbReference type="NCBIfam" id="TIGR00706">
    <property type="entry name" value="SppA_dom"/>
    <property type="match status" value="1"/>
</dbReference>
<evidence type="ECO:0000256" key="3">
    <source>
        <dbReference type="ARBA" id="ARBA00022670"/>
    </source>
</evidence>
<dbReference type="SUPFAM" id="SSF52096">
    <property type="entry name" value="ClpP/crotonase"/>
    <property type="match status" value="2"/>
</dbReference>
<dbReference type="InterPro" id="IPR029045">
    <property type="entry name" value="ClpP/crotonase-like_dom_sf"/>
</dbReference>
<evidence type="ECO:0000256" key="1">
    <source>
        <dbReference type="ARBA" id="ARBA00004370"/>
    </source>
</evidence>
<dbReference type="InterPro" id="IPR002142">
    <property type="entry name" value="Peptidase_S49"/>
</dbReference>